<evidence type="ECO:0000313" key="3">
    <source>
        <dbReference type="EMBL" id="GGJ69533.1"/>
    </source>
</evidence>
<feature type="active site" evidence="1">
    <location>
        <position position="44"/>
    </location>
</feature>
<dbReference type="PANTHER" id="PTHR36934">
    <property type="entry name" value="BLR0278 PROTEIN"/>
    <property type="match status" value="1"/>
</dbReference>
<dbReference type="InterPro" id="IPR025540">
    <property type="entry name" value="FlK"/>
</dbReference>
<evidence type="ECO:0000259" key="2">
    <source>
        <dbReference type="Pfam" id="PF22636"/>
    </source>
</evidence>
<dbReference type="EMBL" id="BMOE01000003">
    <property type="protein sequence ID" value="GGJ69533.1"/>
    <property type="molecule type" value="Genomic_DNA"/>
</dbReference>
<dbReference type="PIRSF" id="PIRSF014972">
    <property type="entry name" value="FlK"/>
    <property type="match status" value="1"/>
</dbReference>
<proteinExistence type="predicted"/>
<evidence type="ECO:0000256" key="1">
    <source>
        <dbReference type="PIRSR" id="PIRSR014972-1"/>
    </source>
</evidence>
<dbReference type="SUPFAM" id="SSF54637">
    <property type="entry name" value="Thioesterase/thiol ester dehydrase-isomerase"/>
    <property type="match status" value="1"/>
</dbReference>
<dbReference type="Proteomes" id="UP000635726">
    <property type="component" value="Unassembled WGS sequence"/>
</dbReference>
<feature type="active site" evidence="1">
    <location>
        <position position="70"/>
    </location>
</feature>
<feature type="active site" evidence="1">
    <location>
        <position position="36"/>
    </location>
</feature>
<accession>A0A917PB50</accession>
<gene>
    <name evidence="3" type="ORF">GCM10008939_12390</name>
</gene>
<reference evidence="3" key="2">
    <citation type="submission" date="2020-09" db="EMBL/GenBank/DDBJ databases">
        <authorList>
            <person name="Sun Q."/>
            <person name="Ohkuma M."/>
        </authorList>
    </citation>
    <scope>NUCLEOTIDE SEQUENCE</scope>
    <source>
        <strain evidence="3">JCM 14371</strain>
    </source>
</reference>
<organism evidence="3 4">
    <name type="scientific">Deinococcus aquiradiocola</name>
    <dbReference type="NCBI Taxonomy" id="393059"/>
    <lineage>
        <taxon>Bacteria</taxon>
        <taxon>Thermotogati</taxon>
        <taxon>Deinococcota</taxon>
        <taxon>Deinococci</taxon>
        <taxon>Deinococcales</taxon>
        <taxon>Deinococcaceae</taxon>
        <taxon>Deinococcus</taxon>
    </lineage>
</organism>
<keyword evidence="4" id="KW-1185">Reference proteome</keyword>
<dbReference type="Pfam" id="PF22636">
    <property type="entry name" value="FlK"/>
    <property type="match status" value="1"/>
</dbReference>
<sequence length="144" mass="15641">MLTIPDGRTAHLSVTVTEDMTVHFHGLGPLHPVYATYELARHFEEVGRALLLPYLEAGEDGVGTEVNVQHHAPALPGMRVDLTATLDGVQGRRLRVTVRAVSELGDLIASGHTEQHVTARARLEAGITDLRARWTAHRAAGRST</sequence>
<feature type="domain" description="Fluoroacetyl-CoA-specific thioesterase-like" evidence="2">
    <location>
        <begin position="16"/>
        <end position="118"/>
    </location>
</feature>
<dbReference type="RefSeq" id="WP_188961414.1">
    <property type="nucleotide sequence ID" value="NZ_BMOE01000003.1"/>
</dbReference>
<dbReference type="InterPro" id="IPR029069">
    <property type="entry name" value="HotDog_dom_sf"/>
</dbReference>
<comment type="caution">
    <text evidence="3">The sequence shown here is derived from an EMBL/GenBank/DDBJ whole genome shotgun (WGS) entry which is preliminary data.</text>
</comment>
<evidence type="ECO:0000313" key="4">
    <source>
        <dbReference type="Proteomes" id="UP000635726"/>
    </source>
</evidence>
<dbReference type="AlphaFoldDB" id="A0A917PB50"/>
<dbReference type="Gene3D" id="3.10.129.10">
    <property type="entry name" value="Hotdog Thioesterase"/>
    <property type="match status" value="1"/>
</dbReference>
<reference evidence="3" key="1">
    <citation type="journal article" date="2014" name="Int. J. Syst. Evol. Microbiol.">
        <title>Complete genome sequence of Corynebacterium casei LMG S-19264T (=DSM 44701T), isolated from a smear-ripened cheese.</title>
        <authorList>
            <consortium name="US DOE Joint Genome Institute (JGI-PGF)"/>
            <person name="Walter F."/>
            <person name="Albersmeier A."/>
            <person name="Kalinowski J."/>
            <person name="Ruckert C."/>
        </authorList>
    </citation>
    <scope>NUCLEOTIDE SEQUENCE</scope>
    <source>
        <strain evidence="3">JCM 14371</strain>
    </source>
</reference>
<name>A0A917PB50_9DEIO</name>
<dbReference type="InterPro" id="IPR054485">
    <property type="entry name" value="FlK-like_dom"/>
</dbReference>
<protein>
    <submittedName>
        <fullName evidence="3">Thioesterase</fullName>
    </submittedName>
</protein>
<dbReference type="PANTHER" id="PTHR36934:SF1">
    <property type="entry name" value="THIOESTERASE DOMAIN-CONTAINING PROTEIN"/>
    <property type="match status" value="1"/>
</dbReference>